<reference evidence="1" key="1">
    <citation type="submission" date="2018-02" db="EMBL/GenBank/DDBJ databases">
        <title>Rhizophora mucronata_Transcriptome.</title>
        <authorList>
            <person name="Meera S.P."/>
            <person name="Sreeshan A."/>
            <person name="Augustine A."/>
        </authorList>
    </citation>
    <scope>NUCLEOTIDE SEQUENCE</scope>
    <source>
        <tissue evidence="1">Leaf</tissue>
    </source>
</reference>
<evidence type="ECO:0000313" key="1">
    <source>
        <dbReference type="EMBL" id="MBX22424.1"/>
    </source>
</evidence>
<sequence length="85" mass="9585">MHVSPSLTCSPLKLISLSLMIFDFFPRLLIVLVKEILKPSICVPPSIVRMLLAYPSIVSEYASEHHWRAMSIMIPSTFLLKPTTS</sequence>
<proteinExistence type="predicted"/>
<dbReference type="EMBL" id="GGEC01041940">
    <property type="protein sequence ID" value="MBX22424.1"/>
    <property type="molecule type" value="Transcribed_RNA"/>
</dbReference>
<protein>
    <submittedName>
        <fullName evidence="1">DNA gyrase subunit B</fullName>
    </submittedName>
</protein>
<accession>A0A2P2LWT0</accession>
<name>A0A2P2LWT0_RHIMU</name>
<dbReference type="EMBL" id="GGEC01041939">
    <property type="protein sequence ID" value="MBX22423.1"/>
    <property type="molecule type" value="Transcribed_RNA"/>
</dbReference>
<organism evidence="1">
    <name type="scientific">Rhizophora mucronata</name>
    <name type="common">Asiatic mangrove</name>
    <dbReference type="NCBI Taxonomy" id="61149"/>
    <lineage>
        <taxon>Eukaryota</taxon>
        <taxon>Viridiplantae</taxon>
        <taxon>Streptophyta</taxon>
        <taxon>Embryophyta</taxon>
        <taxon>Tracheophyta</taxon>
        <taxon>Spermatophyta</taxon>
        <taxon>Magnoliopsida</taxon>
        <taxon>eudicotyledons</taxon>
        <taxon>Gunneridae</taxon>
        <taxon>Pentapetalae</taxon>
        <taxon>rosids</taxon>
        <taxon>fabids</taxon>
        <taxon>Malpighiales</taxon>
        <taxon>Rhizophoraceae</taxon>
        <taxon>Rhizophora</taxon>
    </lineage>
</organism>
<dbReference type="EMBL" id="GGEC01041950">
    <property type="protein sequence ID" value="MBX22434.1"/>
    <property type="molecule type" value="Transcribed_RNA"/>
</dbReference>
<dbReference type="AlphaFoldDB" id="A0A2P2LWT0"/>